<dbReference type="EMBL" id="CAUJNA010002225">
    <property type="protein sequence ID" value="CAJ1391926.1"/>
    <property type="molecule type" value="Genomic_DNA"/>
</dbReference>
<name>A0AA36IQ45_9DINO</name>
<accession>A0AA36IQ45</accession>
<evidence type="ECO:0000313" key="2">
    <source>
        <dbReference type="Proteomes" id="UP001178507"/>
    </source>
</evidence>
<dbReference type="AlphaFoldDB" id="A0AA36IQ45"/>
<dbReference type="Proteomes" id="UP001178507">
    <property type="component" value="Unassembled WGS sequence"/>
</dbReference>
<gene>
    <name evidence="1" type="ORF">EVOR1521_LOCUS17158</name>
</gene>
<protein>
    <submittedName>
        <fullName evidence="1">Uncharacterized protein</fullName>
    </submittedName>
</protein>
<reference evidence="1" key="1">
    <citation type="submission" date="2023-08" db="EMBL/GenBank/DDBJ databases">
        <authorList>
            <person name="Chen Y."/>
            <person name="Shah S."/>
            <person name="Dougan E. K."/>
            <person name="Thang M."/>
            <person name="Chan C."/>
        </authorList>
    </citation>
    <scope>NUCLEOTIDE SEQUENCE</scope>
</reference>
<keyword evidence="2" id="KW-1185">Reference proteome</keyword>
<sequence length="194" mass="20797">MSSPSIFPSFGQIVRRCGGLLRAIDLVHSFRCYTSLVLLVDMLRHGVHYLALPTMLEALWHPQRHSHAHTGESMESAAAATVAAVGFLLTALSQVLCPALIFALVCLADLAAVVAPLDYAMSPGRDASASHLTPEDSGFVAASERHDLSAQGHAWRSNGRSPSAVVISLQALLRASLLVTIRLAQRQRSSRVLP</sequence>
<comment type="caution">
    <text evidence="1">The sequence shown here is derived from an EMBL/GenBank/DDBJ whole genome shotgun (WGS) entry which is preliminary data.</text>
</comment>
<organism evidence="1 2">
    <name type="scientific">Effrenium voratum</name>
    <dbReference type="NCBI Taxonomy" id="2562239"/>
    <lineage>
        <taxon>Eukaryota</taxon>
        <taxon>Sar</taxon>
        <taxon>Alveolata</taxon>
        <taxon>Dinophyceae</taxon>
        <taxon>Suessiales</taxon>
        <taxon>Symbiodiniaceae</taxon>
        <taxon>Effrenium</taxon>
    </lineage>
</organism>
<evidence type="ECO:0000313" key="1">
    <source>
        <dbReference type="EMBL" id="CAJ1391926.1"/>
    </source>
</evidence>
<proteinExistence type="predicted"/>